<comment type="caution">
    <text evidence="3">The sequence shown here is derived from an EMBL/GenBank/DDBJ whole genome shotgun (WGS) entry which is preliminary data.</text>
</comment>
<name>X7F4Q4_9RHOB</name>
<dbReference type="RefSeq" id="WP_043773005.1">
    <property type="nucleotide sequence ID" value="NZ_JAME01000025.1"/>
</dbReference>
<sequence length="71" mass="7536">MDAGFIVPVLALITLFAGIAFAIWTKESTEKARRDPNHPHSGLAADGPTYPQGKGPVATHSVAPADEPRRD</sequence>
<evidence type="ECO:0000256" key="1">
    <source>
        <dbReference type="SAM" id="MobiDB-lite"/>
    </source>
</evidence>
<keyword evidence="2" id="KW-0472">Membrane</keyword>
<reference evidence="3 4" key="1">
    <citation type="submission" date="2014-01" db="EMBL/GenBank/DDBJ databases">
        <title>Roseivivax isoporae LMG 25204 Genome Sequencing.</title>
        <authorList>
            <person name="Lai Q."/>
            <person name="Li G."/>
            <person name="Shao Z."/>
        </authorList>
    </citation>
    <scope>NUCLEOTIDE SEQUENCE [LARGE SCALE GENOMIC DNA]</scope>
    <source>
        <strain evidence="3 4">LMG 25204</strain>
    </source>
</reference>
<feature type="transmembrane region" description="Helical" evidence="2">
    <location>
        <begin position="6"/>
        <end position="24"/>
    </location>
</feature>
<gene>
    <name evidence="3" type="ORF">RISW2_10585</name>
</gene>
<accession>X7F4Q4</accession>
<feature type="region of interest" description="Disordered" evidence="1">
    <location>
        <begin position="29"/>
        <end position="71"/>
    </location>
</feature>
<evidence type="ECO:0000313" key="4">
    <source>
        <dbReference type="Proteomes" id="UP000023430"/>
    </source>
</evidence>
<evidence type="ECO:0000256" key="2">
    <source>
        <dbReference type="SAM" id="Phobius"/>
    </source>
</evidence>
<evidence type="ECO:0000313" key="3">
    <source>
        <dbReference type="EMBL" id="ETX27907.1"/>
    </source>
</evidence>
<dbReference type="Proteomes" id="UP000023430">
    <property type="component" value="Unassembled WGS sequence"/>
</dbReference>
<proteinExistence type="predicted"/>
<keyword evidence="2" id="KW-0812">Transmembrane</keyword>
<feature type="compositionally biased region" description="Basic and acidic residues" evidence="1">
    <location>
        <begin position="29"/>
        <end position="38"/>
    </location>
</feature>
<organism evidence="3 4">
    <name type="scientific">Roseivivax isoporae LMG 25204</name>
    <dbReference type="NCBI Taxonomy" id="1449351"/>
    <lineage>
        <taxon>Bacteria</taxon>
        <taxon>Pseudomonadati</taxon>
        <taxon>Pseudomonadota</taxon>
        <taxon>Alphaproteobacteria</taxon>
        <taxon>Rhodobacterales</taxon>
        <taxon>Roseobacteraceae</taxon>
        <taxon>Roseivivax</taxon>
    </lineage>
</organism>
<dbReference type="EMBL" id="JAME01000025">
    <property type="protein sequence ID" value="ETX27907.1"/>
    <property type="molecule type" value="Genomic_DNA"/>
</dbReference>
<protein>
    <submittedName>
        <fullName evidence="3">Uncharacterized protein</fullName>
    </submittedName>
</protein>
<dbReference type="AlphaFoldDB" id="X7F4Q4"/>
<dbReference type="OrthoDB" id="7873573at2"/>
<dbReference type="eggNOG" id="ENOG5033HWA">
    <property type="taxonomic scope" value="Bacteria"/>
</dbReference>
<keyword evidence="4" id="KW-1185">Reference proteome</keyword>
<keyword evidence="2" id="KW-1133">Transmembrane helix</keyword>